<protein>
    <submittedName>
        <fullName evidence="1">6437_t:CDS:1</fullName>
    </submittedName>
</protein>
<feature type="non-terminal residue" evidence="1">
    <location>
        <position position="1"/>
    </location>
</feature>
<proteinExistence type="predicted"/>
<evidence type="ECO:0000313" key="2">
    <source>
        <dbReference type="Proteomes" id="UP000789702"/>
    </source>
</evidence>
<gene>
    <name evidence="1" type="ORF">DHETER_LOCUS15464</name>
</gene>
<dbReference type="Proteomes" id="UP000789702">
    <property type="component" value="Unassembled WGS sequence"/>
</dbReference>
<organism evidence="1 2">
    <name type="scientific">Dentiscutata heterogama</name>
    <dbReference type="NCBI Taxonomy" id="1316150"/>
    <lineage>
        <taxon>Eukaryota</taxon>
        <taxon>Fungi</taxon>
        <taxon>Fungi incertae sedis</taxon>
        <taxon>Mucoromycota</taxon>
        <taxon>Glomeromycotina</taxon>
        <taxon>Glomeromycetes</taxon>
        <taxon>Diversisporales</taxon>
        <taxon>Gigasporaceae</taxon>
        <taxon>Dentiscutata</taxon>
    </lineage>
</organism>
<keyword evidence="2" id="KW-1185">Reference proteome</keyword>
<comment type="caution">
    <text evidence="1">The sequence shown here is derived from an EMBL/GenBank/DDBJ whole genome shotgun (WGS) entry which is preliminary data.</text>
</comment>
<dbReference type="EMBL" id="CAJVPU010052917">
    <property type="protein sequence ID" value="CAG8764184.1"/>
    <property type="molecule type" value="Genomic_DNA"/>
</dbReference>
<evidence type="ECO:0000313" key="1">
    <source>
        <dbReference type="EMBL" id="CAG8764184.1"/>
    </source>
</evidence>
<sequence length="48" mass="5252">LDRIRNLAGNCIDLQGFLVFYSFGGGTGSELSVLLLERLTDDYGKSLN</sequence>
<reference evidence="1" key="1">
    <citation type="submission" date="2021-06" db="EMBL/GenBank/DDBJ databases">
        <authorList>
            <person name="Kallberg Y."/>
            <person name="Tangrot J."/>
            <person name="Rosling A."/>
        </authorList>
    </citation>
    <scope>NUCLEOTIDE SEQUENCE</scope>
    <source>
        <strain evidence="1">IL203A</strain>
    </source>
</reference>
<accession>A0ACA9QUN7</accession>
<name>A0ACA9QUN7_9GLOM</name>